<proteinExistence type="inferred from homology"/>
<comment type="subcellular location">
    <subcellularLocation>
        <location evidence="13">Secreted</location>
    </subcellularLocation>
</comment>
<comment type="similarity">
    <text evidence="2 13">Belongs to the peptidase M35 family.</text>
</comment>
<keyword evidence="3 13" id="KW-0645">Protease</keyword>
<evidence type="ECO:0000313" key="14">
    <source>
        <dbReference type="EMBL" id="KAK0661077.1"/>
    </source>
</evidence>
<dbReference type="InterPro" id="IPR050414">
    <property type="entry name" value="Fungal_M35_metalloproteases"/>
</dbReference>
<feature type="binding site" evidence="12">
    <location>
        <position position="324"/>
    </location>
    <ligand>
        <name>Zn(2+)</name>
        <dbReference type="ChEBI" id="CHEBI:29105"/>
        <note>catalytic</note>
    </ligand>
</feature>
<evidence type="ECO:0000256" key="9">
    <source>
        <dbReference type="ARBA" id="ARBA00023049"/>
    </source>
</evidence>
<feature type="chain" id="PRO_5041490785" description="Neutral protease 2" evidence="13">
    <location>
        <begin position="33"/>
        <end position="383"/>
    </location>
</feature>
<dbReference type="PANTHER" id="PTHR37016:SF3">
    <property type="entry name" value="NEUTRAL PROTEASE 2-RELATED"/>
    <property type="match status" value="1"/>
</dbReference>
<dbReference type="GO" id="GO:0005576">
    <property type="term" value="C:extracellular region"/>
    <property type="evidence" value="ECO:0007669"/>
    <property type="project" value="UniProtKB-SubCell"/>
</dbReference>
<evidence type="ECO:0000256" key="6">
    <source>
        <dbReference type="ARBA" id="ARBA00022729"/>
    </source>
</evidence>
<comment type="caution">
    <text evidence="14">The sequence shown here is derived from an EMBL/GenBank/DDBJ whole genome shotgun (WGS) entry which is preliminary data.</text>
</comment>
<evidence type="ECO:0000256" key="2">
    <source>
        <dbReference type="ARBA" id="ARBA00010279"/>
    </source>
</evidence>
<dbReference type="Pfam" id="PF02102">
    <property type="entry name" value="Peptidase_M35"/>
    <property type="match status" value="1"/>
</dbReference>
<keyword evidence="15" id="KW-1185">Reference proteome</keyword>
<evidence type="ECO:0000256" key="3">
    <source>
        <dbReference type="ARBA" id="ARBA00022670"/>
    </source>
</evidence>
<sequence>MPNYNQSLSLTAARMRFLSNLCLLAFAALAVCASLDAELTSVGGSAMEVKLTNTGSCAVNLFNKGTLLGDVPTQKIVMTSDGILLPFEGVRFAAPRPGNYSADYFSHLPVGESLTVRFDAAEEYDLSAGGNFTAVALGFIPYAEGYSTLLNGSTVAYHSNDVQVELQQALANSTKTARSRFISGVDVKDSCEGDLLTRVEAAIIGDGGCTEQADKAADDAGSDEASDLFKQFFHTEDQIFKDRVSERLRAIADECETIEQGPVKFHCEDVLGFCKIDNGDWSAAYAFDAYHIVCLCDVAFDLPSLTQTCHDLDLTGVMIHELSHLSRVFSPDTHDYATEWPNAANLPADMATENADTYRLYAQAVYLGCPVEDEAANDNDESK</sequence>
<evidence type="ECO:0000256" key="13">
    <source>
        <dbReference type="RuleBase" id="RU361126"/>
    </source>
</evidence>
<dbReference type="GO" id="GO:0046872">
    <property type="term" value="F:metal ion binding"/>
    <property type="evidence" value="ECO:0007669"/>
    <property type="project" value="UniProtKB-KW"/>
</dbReference>
<keyword evidence="10" id="KW-0865">Zymogen</keyword>
<keyword evidence="6 13" id="KW-0732">Signal</keyword>
<evidence type="ECO:0000256" key="4">
    <source>
        <dbReference type="ARBA" id="ARBA00022685"/>
    </source>
</evidence>
<evidence type="ECO:0000256" key="10">
    <source>
        <dbReference type="ARBA" id="ARBA00023145"/>
    </source>
</evidence>
<dbReference type="InterPro" id="IPR024079">
    <property type="entry name" value="MetalloPept_cat_dom_sf"/>
</dbReference>
<feature type="signal peptide" evidence="13">
    <location>
        <begin position="1"/>
        <end position="32"/>
    </location>
</feature>
<comment type="catalytic activity">
    <reaction evidence="1 13">
        <text>Preferential cleavage of bonds with hydrophobic residues in P1'. Also 3-Asn-|-Gln-4 and 8-Gly-|-Ser-9 bonds in insulin B chain.</text>
        <dbReference type="EC" id="3.4.24.39"/>
    </reaction>
</comment>
<gene>
    <name evidence="14" type="primary">NpII-A</name>
    <name evidence="14" type="ORF">DIS24_g3031</name>
</gene>
<keyword evidence="8 12" id="KW-0862">Zinc</keyword>
<dbReference type="PANTHER" id="PTHR37016">
    <property type="match status" value="1"/>
</dbReference>
<feature type="binding site" evidence="12">
    <location>
        <position position="335"/>
    </location>
    <ligand>
        <name>Zn(2+)</name>
        <dbReference type="ChEBI" id="CHEBI:29105"/>
        <note>catalytic</note>
    </ligand>
</feature>
<keyword evidence="13" id="KW-0964">Secreted</keyword>
<comment type="function">
    <text evidence="13">Secreted metalloproteinase that allows assimilation of proteinaceous substrates. Shows high activities on basic nuclear substrates such as histone and protamine.</text>
</comment>
<keyword evidence="7 13" id="KW-0378">Hydrolase</keyword>
<keyword evidence="5 12" id="KW-0479">Metal-binding</keyword>
<dbReference type="CDD" id="cd11008">
    <property type="entry name" value="M35_deuterolysin_like"/>
    <property type="match status" value="1"/>
</dbReference>
<evidence type="ECO:0000256" key="1">
    <source>
        <dbReference type="ARBA" id="ARBA00001187"/>
    </source>
</evidence>
<feature type="active site" evidence="11">
    <location>
        <position position="321"/>
    </location>
</feature>
<evidence type="ECO:0000256" key="11">
    <source>
        <dbReference type="PIRSR" id="PIRSR601384-1"/>
    </source>
</evidence>
<feature type="binding site" evidence="12">
    <location>
        <position position="320"/>
    </location>
    <ligand>
        <name>Zn(2+)</name>
        <dbReference type="ChEBI" id="CHEBI:29105"/>
        <note>catalytic</note>
    </ligand>
</feature>
<dbReference type="GO" id="GO:0006508">
    <property type="term" value="P:proteolysis"/>
    <property type="evidence" value="ECO:0007669"/>
    <property type="project" value="UniProtKB-KW"/>
</dbReference>
<evidence type="ECO:0000256" key="8">
    <source>
        <dbReference type="ARBA" id="ARBA00022833"/>
    </source>
</evidence>
<name>A0AA39Z0F3_9PEZI</name>
<dbReference type="AlphaFoldDB" id="A0AA39Z0F3"/>
<protein>
    <recommendedName>
        <fullName evidence="13">Neutral protease 2</fullName>
        <ecNumber evidence="13">3.4.24.39</ecNumber>
    </recommendedName>
    <alternativeName>
        <fullName evidence="13">Deuterolysin</fullName>
    </alternativeName>
</protein>
<keyword evidence="4 13" id="KW-0165">Cleavage on pair of basic residues</keyword>
<dbReference type="SUPFAM" id="SSF55486">
    <property type="entry name" value="Metalloproteases ('zincins'), catalytic domain"/>
    <property type="match status" value="1"/>
</dbReference>
<dbReference type="GO" id="GO:0004222">
    <property type="term" value="F:metalloendopeptidase activity"/>
    <property type="evidence" value="ECO:0007669"/>
    <property type="project" value="InterPro"/>
</dbReference>
<dbReference type="PRINTS" id="PR00768">
    <property type="entry name" value="DEUTEROLYSIN"/>
</dbReference>
<comment type="cofactor">
    <cofactor evidence="12 13">
        <name>Zn(2+)</name>
        <dbReference type="ChEBI" id="CHEBI:29105"/>
    </cofactor>
    <text evidence="12 13">Binds 1 zinc ion per subunit.</text>
</comment>
<reference evidence="14" key="1">
    <citation type="submission" date="2023-06" db="EMBL/GenBank/DDBJ databases">
        <title>Multi-omics analyses reveal the molecular pathogenesis toolkit of Lasiodiplodia hormozganensis, a cross-kingdom pathogen.</title>
        <authorList>
            <person name="Felix C."/>
            <person name="Meneses R."/>
            <person name="Goncalves M.F.M."/>
            <person name="Tilleman L."/>
            <person name="Duarte A.S."/>
            <person name="Jorrin-Novo J.V."/>
            <person name="Van De Peer Y."/>
            <person name="Deforce D."/>
            <person name="Van Nieuwerburgh F."/>
            <person name="Esteves A.C."/>
            <person name="Alves A."/>
        </authorList>
    </citation>
    <scope>NUCLEOTIDE SEQUENCE</scope>
    <source>
        <strain evidence="14">CBS 339.90</strain>
    </source>
</reference>
<evidence type="ECO:0000256" key="5">
    <source>
        <dbReference type="ARBA" id="ARBA00022723"/>
    </source>
</evidence>
<dbReference type="EMBL" id="JAUJDW010000009">
    <property type="protein sequence ID" value="KAK0661077.1"/>
    <property type="molecule type" value="Genomic_DNA"/>
</dbReference>
<evidence type="ECO:0000256" key="12">
    <source>
        <dbReference type="PIRSR" id="PIRSR601384-2"/>
    </source>
</evidence>
<evidence type="ECO:0000313" key="15">
    <source>
        <dbReference type="Proteomes" id="UP001175001"/>
    </source>
</evidence>
<keyword evidence="9 13" id="KW-0482">Metalloprotease</keyword>
<dbReference type="InterPro" id="IPR001384">
    <property type="entry name" value="Peptidase_M35"/>
</dbReference>
<accession>A0AA39Z0F3</accession>
<evidence type="ECO:0000256" key="7">
    <source>
        <dbReference type="ARBA" id="ARBA00022801"/>
    </source>
</evidence>
<organism evidence="14 15">
    <name type="scientific">Lasiodiplodia hormozganensis</name>
    <dbReference type="NCBI Taxonomy" id="869390"/>
    <lineage>
        <taxon>Eukaryota</taxon>
        <taxon>Fungi</taxon>
        <taxon>Dikarya</taxon>
        <taxon>Ascomycota</taxon>
        <taxon>Pezizomycotina</taxon>
        <taxon>Dothideomycetes</taxon>
        <taxon>Dothideomycetes incertae sedis</taxon>
        <taxon>Botryosphaeriales</taxon>
        <taxon>Botryosphaeriaceae</taxon>
        <taxon>Lasiodiplodia</taxon>
    </lineage>
</organism>
<dbReference type="Gene3D" id="2.60.40.2970">
    <property type="match status" value="1"/>
</dbReference>
<dbReference type="EC" id="3.4.24.39" evidence="13"/>
<dbReference type="Proteomes" id="UP001175001">
    <property type="component" value="Unassembled WGS sequence"/>
</dbReference>
<dbReference type="Gene3D" id="3.40.390.10">
    <property type="entry name" value="Collagenase (Catalytic Domain)"/>
    <property type="match status" value="1"/>
</dbReference>